<keyword evidence="4" id="KW-1185">Reference proteome</keyword>
<dbReference type="CDD" id="cd03443">
    <property type="entry name" value="PaaI_thioesterase"/>
    <property type="match status" value="1"/>
</dbReference>
<dbReference type="AlphaFoldDB" id="A0A2N7VF12"/>
<feature type="region of interest" description="Disordered" evidence="1">
    <location>
        <begin position="157"/>
        <end position="192"/>
    </location>
</feature>
<evidence type="ECO:0000256" key="1">
    <source>
        <dbReference type="SAM" id="MobiDB-lite"/>
    </source>
</evidence>
<evidence type="ECO:0000313" key="4">
    <source>
        <dbReference type="Proteomes" id="UP000235616"/>
    </source>
</evidence>
<dbReference type="EMBL" id="PNYA01000029">
    <property type="protein sequence ID" value="PMS15726.1"/>
    <property type="molecule type" value="Genomic_DNA"/>
</dbReference>
<comment type="caution">
    <text evidence="3">The sequence shown here is derived from an EMBL/GenBank/DDBJ whole genome shotgun (WGS) entry which is preliminary data.</text>
</comment>
<gene>
    <name evidence="3" type="ORF">C0Z18_26220</name>
</gene>
<evidence type="ECO:0000259" key="2">
    <source>
        <dbReference type="Pfam" id="PF03061"/>
    </source>
</evidence>
<accession>A0A2N7VF12</accession>
<proteinExistence type="predicted"/>
<dbReference type="InterPro" id="IPR029069">
    <property type="entry name" value="HotDog_dom_sf"/>
</dbReference>
<dbReference type="Proteomes" id="UP000235616">
    <property type="component" value="Unassembled WGS sequence"/>
</dbReference>
<dbReference type="Gene3D" id="3.10.129.10">
    <property type="entry name" value="Hotdog Thioesterase"/>
    <property type="match status" value="1"/>
</dbReference>
<evidence type="ECO:0000313" key="3">
    <source>
        <dbReference type="EMBL" id="PMS15726.1"/>
    </source>
</evidence>
<dbReference type="RefSeq" id="WP_102648379.1">
    <property type="nucleotide sequence ID" value="NZ_PNYA01000029.1"/>
</dbReference>
<reference evidence="3 4" key="1">
    <citation type="submission" date="2018-01" db="EMBL/GenBank/DDBJ databases">
        <title>Whole genome analyses suggest that Burkholderia sensu lato contains two further novel genera in the rhizoxinica-symbiotica group Mycetohabitans gen. nov., and Trinickia gen. nov.: implications for the evolution of diazotrophy and nodulation in the Burkholderiaceae.</title>
        <authorList>
            <person name="Estrada-de los Santos P."/>
            <person name="Palmer M."/>
            <person name="Chavez-Ramirez B."/>
            <person name="Beukes C."/>
            <person name="Steenkamp E.T."/>
            <person name="Hirsch A.M."/>
            <person name="Manyaka P."/>
            <person name="Maluk M."/>
            <person name="Lafos M."/>
            <person name="Crook M."/>
            <person name="Gross E."/>
            <person name="Simon M.F."/>
            <person name="Bueno dos Reis Junior F."/>
            <person name="Poole P.S."/>
            <person name="Venter S.N."/>
            <person name="James E.K."/>
        </authorList>
    </citation>
    <scope>NUCLEOTIDE SEQUENCE [LARGE SCALE GENOMIC DNA]</scope>
    <source>
        <strain evidence="3 4">GIMN1.004</strain>
    </source>
</reference>
<name>A0A2N7VF12_9BURK</name>
<dbReference type="OrthoDB" id="8809459at2"/>
<dbReference type="Pfam" id="PF03061">
    <property type="entry name" value="4HBT"/>
    <property type="match status" value="1"/>
</dbReference>
<feature type="compositionally biased region" description="Polar residues" evidence="1">
    <location>
        <begin position="157"/>
        <end position="177"/>
    </location>
</feature>
<feature type="domain" description="Thioesterase" evidence="2">
    <location>
        <begin position="68"/>
        <end position="139"/>
    </location>
</feature>
<dbReference type="SUPFAM" id="SSF54637">
    <property type="entry name" value="Thioesterase/thiol ester dehydrase-isomerase"/>
    <property type="match status" value="1"/>
</dbReference>
<organism evidence="3 4">
    <name type="scientific">Trinickia dabaoshanensis</name>
    <dbReference type="NCBI Taxonomy" id="564714"/>
    <lineage>
        <taxon>Bacteria</taxon>
        <taxon>Pseudomonadati</taxon>
        <taxon>Pseudomonadota</taxon>
        <taxon>Betaproteobacteria</taxon>
        <taxon>Burkholderiales</taxon>
        <taxon>Burkholderiaceae</taxon>
        <taxon>Trinickia</taxon>
    </lineage>
</organism>
<dbReference type="InterPro" id="IPR006683">
    <property type="entry name" value="Thioestr_dom"/>
</dbReference>
<sequence>MTARSRREGAIGIPLSAQQRGEWQDRLSKMAILEHLGVRLDLSGDDAVRLVLERCTPAHVGGLGTERLNGAMIAGMVDCAMSIAGILQFGGRTSGTMQLSIQFMKPVKCKQVTVECRVVRRTTAVAFVEARLIEADGRCAVMATGMVGVARVANRQGSGDGTQNWASPAGMSRTSPDVSGEDSPQLAMEGAM</sequence>
<protein>
    <submittedName>
        <fullName evidence="3">PaaI family thioesterase</fullName>
    </submittedName>
</protein>
<dbReference type="GO" id="GO:0016790">
    <property type="term" value="F:thiolester hydrolase activity"/>
    <property type="evidence" value="ECO:0007669"/>
    <property type="project" value="UniProtKB-ARBA"/>
</dbReference>